<name>A0A4V2UJS6_9GAMM</name>
<dbReference type="OrthoDB" id="6860332at2"/>
<dbReference type="InterPro" id="IPR036271">
    <property type="entry name" value="Tet_transcr_reg_TetR-rel_C_sf"/>
</dbReference>
<dbReference type="SUPFAM" id="SSF48498">
    <property type="entry name" value="Tetracyclin repressor-like, C-terminal domain"/>
    <property type="match status" value="1"/>
</dbReference>
<keyword evidence="1 2" id="KW-0238">DNA-binding</keyword>
<gene>
    <name evidence="4" type="ORF">BCF53_10652</name>
</gene>
<dbReference type="InterPro" id="IPR013573">
    <property type="entry name" value="Tscrpt_reg_YcdC_C"/>
</dbReference>
<dbReference type="InterPro" id="IPR050109">
    <property type="entry name" value="HTH-type_TetR-like_transc_reg"/>
</dbReference>
<dbReference type="Gene3D" id="1.10.10.60">
    <property type="entry name" value="Homeodomain-like"/>
    <property type="match status" value="1"/>
</dbReference>
<dbReference type="Pfam" id="PF08362">
    <property type="entry name" value="TetR_C_3"/>
    <property type="match status" value="1"/>
</dbReference>
<organism evidence="4 5">
    <name type="scientific">Reinekea marinisedimentorum</name>
    <dbReference type="NCBI Taxonomy" id="230495"/>
    <lineage>
        <taxon>Bacteria</taxon>
        <taxon>Pseudomonadati</taxon>
        <taxon>Pseudomonadota</taxon>
        <taxon>Gammaproteobacteria</taxon>
        <taxon>Oceanospirillales</taxon>
        <taxon>Saccharospirillaceae</taxon>
        <taxon>Reinekea</taxon>
    </lineage>
</organism>
<reference evidence="4 5" key="1">
    <citation type="submission" date="2019-03" db="EMBL/GenBank/DDBJ databases">
        <title>Genomic Encyclopedia of Archaeal and Bacterial Type Strains, Phase II (KMG-II): from individual species to whole genera.</title>
        <authorList>
            <person name="Goeker M."/>
        </authorList>
    </citation>
    <scope>NUCLEOTIDE SEQUENCE [LARGE SCALE GENOMIC DNA]</scope>
    <source>
        <strain evidence="4 5">DSM 15388</strain>
    </source>
</reference>
<dbReference type="GO" id="GO:0003677">
    <property type="term" value="F:DNA binding"/>
    <property type="evidence" value="ECO:0007669"/>
    <property type="project" value="UniProtKB-UniRule"/>
</dbReference>
<dbReference type="RefSeq" id="WP_132701296.1">
    <property type="nucleotide sequence ID" value="NZ_SLZR01000006.1"/>
</dbReference>
<keyword evidence="5" id="KW-1185">Reference proteome</keyword>
<protein>
    <submittedName>
        <fullName evidence="4">TetR/AcrR family transcriptional regulator</fullName>
    </submittedName>
</protein>
<dbReference type="EMBL" id="SLZR01000006">
    <property type="protein sequence ID" value="TCS41321.1"/>
    <property type="molecule type" value="Genomic_DNA"/>
</dbReference>
<accession>A0A4V2UJS6</accession>
<dbReference type="Pfam" id="PF00440">
    <property type="entry name" value="TetR_N"/>
    <property type="match status" value="1"/>
</dbReference>
<comment type="caution">
    <text evidence="4">The sequence shown here is derived from an EMBL/GenBank/DDBJ whole genome shotgun (WGS) entry which is preliminary data.</text>
</comment>
<evidence type="ECO:0000256" key="2">
    <source>
        <dbReference type="PROSITE-ProRule" id="PRU00335"/>
    </source>
</evidence>
<evidence type="ECO:0000256" key="1">
    <source>
        <dbReference type="ARBA" id="ARBA00023125"/>
    </source>
</evidence>
<dbReference type="Proteomes" id="UP000295793">
    <property type="component" value="Unassembled WGS sequence"/>
</dbReference>
<dbReference type="GO" id="GO:0045892">
    <property type="term" value="P:negative regulation of DNA-templated transcription"/>
    <property type="evidence" value="ECO:0007669"/>
    <property type="project" value="InterPro"/>
</dbReference>
<dbReference type="PRINTS" id="PR00455">
    <property type="entry name" value="HTHTETR"/>
</dbReference>
<dbReference type="PANTHER" id="PTHR30328:SF54">
    <property type="entry name" value="HTH-TYPE TRANSCRIPTIONAL REPRESSOR SCO4008"/>
    <property type="match status" value="1"/>
</dbReference>
<feature type="domain" description="HTH tetR-type" evidence="3">
    <location>
        <begin position="23"/>
        <end position="83"/>
    </location>
</feature>
<dbReference type="AlphaFoldDB" id="A0A4V2UJS6"/>
<sequence>METAQQRLNEAFRTTKKAGRIRQKNESIIIQAAEIEFAQTGFKGTSLNAVAERAGLPKSNILYYFKSKQGLYGAVLADILLMWNQSFNDITAESDPAEVLYKYIEEKVQYSSTHPLASKIFATEVIQGAPHLEEYLASDLKLWVDDRASVIQAWIDAGKINPIKPVHLIFMIWSTTQHYADFATQIQWALGKEAYEEQDFKDATDTIAAIILGGLGLEIPAL</sequence>
<feature type="DNA-binding region" description="H-T-H motif" evidence="2">
    <location>
        <begin position="46"/>
        <end position="65"/>
    </location>
</feature>
<dbReference type="SUPFAM" id="SSF46689">
    <property type="entry name" value="Homeodomain-like"/>
    <property type="match status" value="1"/>
</dbReference>
<proteinExistence type="predicted"/>
<dbReference type="InterPro" id="IPR009057">
    <property type="entry name" value="Homeodomain-like_sf"/>
</dbReference>
<dbReference type="PANTHER" id="PTHR30328">
    <property type="entry name" value="TRANSCRIPTIONAL REPRESSOR"/>
    <property type="match status" value="1"/>
</dbReference>
<dbReference type="Gene3D" id="1.10.357.10">
    <property type="entry name" value="Tetracycline Repressor, domain 2"/>
    <property type="match status" value="1"/>
</dbReference>
<evidence type="ECO:0000313" key="4">
    <source>
        <dbReference type="EMBL" id="TCS41321.1"/>
    </source>
</evidence>
<evidence type="ECO:0000259" key="3">
    <source>
        <dbReference type="PROSITE" id="PS50977"/>
    </source>
</evidence>
<dbReference type="InterPro" id="IPR001647">
    <property type="entry name" value="HTH_TetR"/>
</dbReference>
<evidence type="ECO:0000313" key="5">
    <source>
        <dbReference type="Proteomes" id="UP000295793"/>
    </source>
</evidence>
<dbReference type="PROSITE" id="PS50977">
    <property type="entry name" value="HTH_TETR_2"/>
    <property type="match status" value="1"/>
</dbReference>